<sequence>MPFVSRLNRCPIPFEPERGSEARARFSDFAPELGELIAGAAGCSPYLKGLIESEEDWLRAALAIHPEAALAEEFARLAPVPVAELPSELRRAKRRVALLAGLADLGGVWCLEEVTGALTRLADLAVDLALKRLVGEEIRRGKIPGAGEGDAETAAGMVALAMGKMGAGELNYSSDIDLICLFDEQRYDAGDRMEARAALIRATRKMAAMLNDRTAEGYVFRTDLRLRPDASVTPVCISMGAAELYYEAEGRTWERAAYIKARPCAGDLAAGERFLETLRPFVWRKHLDFAAIQDAYDMRLRIREHKGLHGPIEVRGHDIKLGQGGIREIEFFTQTRQLIAGGRDESLRDRTTVGGLRALAAKKWVPGEVTEELIAHYREHREIEHRVQMVNDAQTQRLPGNEEGIARIAAMMGEGDPARWSERLRDRLERVESLTEAFFSPDEAAERPELSEAARAIVEGWSGYPALRSERGRAIFARLEPELLRRMARAANMEEALAQFDGFLRGLPAGVQIFSLFEANPQLIDLIVDICATAPALASYLSRHSGVLDAVLGGSFFAPWPGRAQLAADLERVLAQAPDYEAALDAARRWAKEWKFRVGVHHLRGLVEAAEAAGQYADVAGAVLAALWPVVQSEFARRYGPCPGNGAVVLGMGSLGAERLNAQSDLDLIVIYDAAGQDWSEGRKPLAARAYYAKLTQALITALSAPMPEGTLFEVDMRLRPSGRQGPVATSIQSFESYQMEEAWTWEHLALTRARSVAGSPDLAARVEEIRHRVLSCKGRDPKVLPDLAQMRARIFAAKAPDAEWEAKIGPGRLQDIELLAQSFALREGAPARRVEAQLRIGPRAGYVTRDEGERLASAYRFLWRLQAGGRLLSDKPLDMAAIGEGGRAFLLRETGLDSLEALAARLSEATTDVAAIVDRVLEG</sequence>
<feature type="domain" description="PII-uridylyltransferase/Glutamine-synthetase adenylyltransferase" evidence="8">
    <location>
        <begin position="798"/>
        <end position="918"/>
    </location>
</feature>
<dbReference type="InterPro" id="IPR023057">
    <property type="entry name" value="GlnE"/>
</dbReference>
<keyword evidence="1 9" id="KW-0808">Transferase</keyword>
<dbReference type="Gene3D" id="1.20.120.330">
    <property type="entry name" value="Nucleotidyltransferases domain 2"/>
    <property type="match status" value="2"/>
</dbReference>
<keyword evidence="3" id="KW-0547">Nucleotide-binding</keyword>
<dbReference type="OrthoDB" id="9759366at2"/>
<keyword evidence="5" id="KW-0460">Magnesium</keyword>
<keyword evidence="9" id="KW-0436">Ligase</keyword>
<reference evidence="10" key="1">
    <citation type="submission" date="2013-04" db="EMBL/GenBank/DDBJ databases">
        <title>Thioclava sp. 13D2W-2 Genome Sequencing.</title>
        <authorList>
            <person name="Lai Q."/>
            <person name="Li G."/>
            <person name="Shao Z."/>
        </authorList>
    </citation>
    <scope>NUCLEOTIDE SEQUENCE [LARGE SCALE GENOMIC DNA]</scope>
    <source>
        <strain evidence="10">13D2W-2</strain>
    </source>
</reference>
<accession>A0A085TS86</accession>
<dbReference type="STRING" id="1317124.DW2_17235"/>
<keyword evidence="2 9" id="KW-0548">Nucleotidyltransferase</keyword>
<name>A0A085TS86_9RHOB</name>
<feature type="domain" description="Glutamate-ammonia ligase adenylyltransferase repeated" evidence="7">
    <location>
        <begin position="527"/>
        <end position="769"/>
    </location>
</feature>
<dbReference type="CDD" id="cd05401">
    <property type="entry name" value="NT_GlnE_GlnD_like"/>
    <property type="match status" value="2"/>
</dbReference>
<dbReference type="eggNOG" id="COG1391">
    <property type="taxonomic scope" value="Bacteria"/>
</dbReference>
<dbReference type="PANTHER" id="PTHR30621">
    <property type="entry name" value="GLUTAMINE SYNTHETASE ADENYLYLTRANSFERASE"/>
    <property type="match status" value="1"/>
</dbReference>
<dbReference type="SUPFAM" id="SSF81593">
    <property type="entry name" value="Nucleotidyltransferase substrate binding subunit/domain"/>
    <property type="match status" value="2"/>
</dbReference>
<dbReference type="SUPFAM" id="SSF81301">
    <property type="entry name" value="Nucleotidyltransferase"/>
    <property type="match status" value="2"/>
</dbReference>
<dbReference type="GO" id="GO:0008882">
    <property type="term" value="F:[glutamate-ammonia-ligase] adenylyltransferase activity"/>
    <property type="evidence" value="ECO:0007669"/>
    <property type="project" value="InterPro"/>
</dbReference>
<evidence type="ECO:0000256" key="1">
    <source>
        <dbReference type="ARBA" id="ARBA00022679"/>
    </source>
</evidence>
<organism evidence="9 10">
    <name type="scientific">Thioclava atlantica</name>
    <dbReference type="NCBI Taxonomy" id="1317124"/>
    <lineage>
        <taxon>Bacteria</taxon>
        <taxon>Pseudomonadati</taxon>
        <taxon>Pseudomonadota</taxon>
        <taxon>Alphaproteobacteria</taxon>
        <taxon>Rhodobacterales</taxon>
        <taxon>Paracoccaceae</taxon>
        <taxon>Thioclava</taxon>
    </lineage>
</organism>
<dbReference type="InterPro" id="IPR043519">
    <property type="entry name" value="NT_sf"/>
</dbReference>
<dbReference type="GO" id="GO:0005829">
    <property type="term" value="C:cytosol"/>
    <property type="evidence" value="ECO:0007669"/>
    <property type="project" value="TreeGrafter"/>
</dbReference>
<dbReference type="PATRIC" id="fig|1317124.6.peg.3476"/>
<evidence type="ECO:0000256" key="2">
    <source>
        <dbReference type="ARBA" id="ARBA00022695"/>
    </source>
</evidence>
<dbReference type="GO" id="GO:0000820">
    <property type="term" value="P:regulation of glutamine family amino acid metabolic process"/>
    <property type="evidence" value="ECO:0007669"/>
    <property type="project" value="TreeGrafter"/>
</dbReference>
<dbReference type="Proteomes" id="UP000028607">
    <property type="component" value="Unassembled WGS sequence"/>
</dbReference>
<evidence type="ECO:0000313" key="10">
    <source>
        <dbReference type="Proteomes" id="UP000028607"/>
    </source>
</evidence>
<dbReference type="InterPro" id="IPR005190">
    <property type="entry name" value="GlnE_rpt_dom"/>
</dbReference>
<dbReference type="RefSeq" id="WP_038148433.1">
    <property type="nucleotide sequence ID" value="NZ_AQRC01000017.1"/>
</dbReference>
<dbReference type="Pfam" id="PF03710">
    <property type="entry name" value="GlnE"/>
    <property type="match status" value="2"/>
</dbReference>
<keyword evidence="10" id="KW-1185">Reference proteome</keyword>
<dbReference type="AlphaFoldDB" id="A0A085TS86"/>
<dbReference type="EMBL" id="AQRC01000017">
    <property type="protein sequence ID" value="KFE33583.1"/>
    <property type="molecule type" value="Genomic_DNA"/>
</dbReference>
<feature type="domain" description="PII-uridylyltransferase/Glutamine-synthetase adenylyltransferase" evidence="8">
    <location>
        <begin position="298"/>
        <end position="439"/>
    </location>
</feature>
<keyword evidence="4" id="KW-0067">ATP-binding</keyword>
<evidence type="ECO:0000256" key="4">
    <source>
        <dbReference type="ARBA" id="ARBA00022840"/>
    </source>
</evidence>
<dbReference type="PANTHER" id="PTHR30621:SF0">
    <property type="entry name" value="BIFUNCTIONAL GLUTAMINE SYNTHETASE ADENYLYLTRANSFERASE_ADENYLYL-REMOVING ENZYME"/>
    <property type="match status" value="1"/>
</dbReference>
<proteinExistence type="predicted"/>
<dbReference type="GO" id="GO:0016874">
    <property type="term" value="F:ligase activity"/>
    <property type="evidence" value="ECO:0007669"/>
    <property type="project" value="UniProtKB-KW"/>
</dbReference>
<gene>
    <name evidence="9" type="ORF">DW2_17235</name>
</gene>
<evidence type="ECO:0000259" key="7">
    <source>
        <dbReference type="Pfam" id="PF03710"/>
    </source>
</evidence>
<evidence type="ECO:0000256" key="5">
    <source>
        <dbReference type="ARBA" id="ARBA00022842"/>
    </source>
</evidence>
<dbReference type="GO" id="GO:0005524">
    <property type="term" value="F:ATP binding"/>
    <property type="evidence" value="ECO:0007669"/>
    <property type="project" value="UniProtKB-KW"/>
</dbReference>
<evidence type="ECO:0000259" key="8">
    <source>
        <dbReference type="Pfam" id="PF08335"/>
    </source>
</evidence>
<protein>
    <submittedName>
        <fullName evidence="9">Glutamate-ammonia-ligase adenylyltransferase</fullName>
    </submittedName>
</protein>
<reference evidence="9 10" key="2">
    <citation type="journal article" date="2015" name="Antonie Van Leeuwenhoek">
        <title>Thioclava indica sp. nov., isolated from surface seawater of the Indian Ocean.</title>
        <authorList>
            <person name="Liu Y."/>
            <person name="Lai Q."/>
            <person name="Du J."/>
            <person name="Xu H."/>
            <person name="Jiang L."/>
            <person name="Shao Z."/>
        </authorList>
    </citation>
    <scope>NUCLEOTIDE SEQUENCE [LARGE SCALE GENOMIC DNA]</scope>
    <source>
        <strain evidence="9 10">13D2W-2</strain>
    </source>
</reference>
<evidence type="ECO:0000256" key="6">
    <source>
        <dbReference type="ARBA" id="ARBA00023268"/>
    </source>
</evidence>
<dbReference type="Pfam" id="PF08335">
    <property type="entry name" value="GlnD_UR_UTase"/>
    <property type="match status" value="2"/>
</dbReference>
<evidence type="ECO:0000313" key="9">
    <source>
        <dbReference type="EMBL" id="KFE33583.1"/>
    </source>
</evidence>
<dbReference type="InterPro" id="IPR013546">
    <property type="entry name" value="PII_UdlTrfase/GS_AdlTrfase"/>
</dbReference>
<dbReference type="Gene3D" id="3.30.460.10">
    <property type="entry name" value="Beta Polymerase, domain 2"/>
    <property type="match status" value="2"/>
</dbReference>
<keyword evidence="6" id="KW-0511">Multifunctional enzyme</keyword>
<comment type="caution">
    <text evidence="9">The sequence shown here is derived from an EMBL/GenBank/DDBJ whole genome shotgun (WGS) entry which is preliminary data.</text>
</comment>
<feature type="domain" description="Glutamate-ammonia ligase adenylyltransferase repeated" evidence="7">
    <location>
        <begin position="47"/>
        <end position="276"/>
    </location>
</feature>
<evidence type="ECO:0000256" key="3">
    <source>
        <dbReference type="ARBA" id="ARBA00022741"/>
    </source>
</evidence>